<name>A0A8G0ZYZ3_9EURY</name>
<gene>
    <name evidence="7" type="ORF">E2N92_02345</name>
</gene>
<dbReference type="GO" id="GO:0005886">
    <property type="term" value="C:plasma membrane"/>
    <property type="evidence" value="ECO:0007669"/>
    <property type="project" value="UniProtKB-SubCell"/>
</dbReference>
<evidence type="ECO:0000256" key="5">
    <source>
        <dbReference type="ARBA" id="ARBA00023136"/>
    </source>
</evidence>
<dbReference type="AlphaFoldDB" id="A0A8G0ZYZ3"/>
<keyword evidence="5 6" id="KW-0472">Membrane</keyword>
<dbReference type="InterPro" id="IPR001123">
    <property type="entry name" value="LeuE-type"/>
</dbReference>
<keyword evidence="4 6" id="KW-1133">Transmembrane helix</keyword>
<reference evidence="7" key="1">
    <citation type="journal article" date="2005" name="Int. J. Syst. Evol. Microbiol.">
        <title>Methanofollis formosanus sp. nov., isolated from a fish pond.</title>
        <authorList>
            <person name="Wu S.Y."/>
            <person name="Chen S.C."/>
            <person name="Lai M.C."/>
        </authorList>
    </citation>
    <scope>NUCLEOTIDE SEQUENCE</scope>
    <source>
        <strain evidence="7">ML15</strain>
    </source>
</reference>
<feature type="transmembrane region" description="Helical" evidence="6">
    <location>
        <begin position="43"/>
        <end position="63"/>
    </location>
</feature>
<dbReference type="EMBL" id="CP037968">
    <property type="protein sequence ID" value="QYZ78352.1"/>
    <property type="molecule type" value="Genomic_DNA"/>
</dbReference>
<reference evidence="7" key="2">
    <citation type="submission" date="2019-03" db="EMBL/GenBank/DDBJ databases">
        <authorList>
            <person name="Chen S.-C."/>
            <person name="Wu S.-Y."/>
            <person name="Lai M.-C."/>
        </authorList>
    </citation>
    <scope>NUCLEOTIDE SEQUENCE</scope>
    <source>
        <strain evidence="7">ML15</strain>
    </source>
</reference>
<dbReference type="RefSeq" id="WP_220682104.1">
    <property type="nucleotide sequence ID" value="NZ_CP037968.1"/>
</dbReference>
<feature type="transmembrane region" description="Helical" evidence="6">
    <location>
        <begin position="6"/>
        <end position="23"/>
    </location>
</feature>
<dbReference type="Pfam" id="PF01810">
    <property type="entry name" value="LysE"/>
    <property type="match status" value="1"/>
</dbReference>
<comment type="subcellular location">
    <subcellularLocation>
        <location evidence="1">Cell membrane</location>
        <topology evidence="1">Multi-pass membrane protein</topology>
    </subcellularLocation>
</comment>
<protein>
    <submittedName>
        <fullName evidence="7">LysE family translocator</fullName>
    </submittedName>
</protein>
<keyword evidence="3 6" id="KW-0812">Transmembrane</keyword>
<dbReference type="GO" id="GO:0015171">
    <property type="term" value="F:amino acid transmembrane transporter activity"/>
    <property type="evidence" value="ECO:0007669"/>
    <property type="project" value="TreeGrafter"/>
</dbReference>
<sequence>MAGSLYLTQFVTIAVIHLLAVAAPGPDFAMVVKQSVSYGRRTALVTSLGIACGLLIHVTYALLGIGVFIAHSLVAFTVMKVLAAACLIILGIKALQTPPYREDGDGGIEAVRVPGAGKAFMTGLMTNAFNPKAALFILSLFTVVITPGTPALLQAGYGVYMGVATALWFTLVSSLFSHTAVRTRFLRMGHWFDRTMGALLIVLGLGVLAAGQE</sequence>
<dbReference type="PANTHER" id="PTHR30086:SF21">
    <property type="entry name" value="TRANSPORT PROTEIN"/>
    <property type="match status" value="1"/>
</dbReference>
<dbReference type="KEGG" id="mfk:E2N92_02345"/>
<dbReference type="OrthoDB" id="202606at2157"/>
<accession>A0A8G0ZYZ3</accession>
<keyword evidence="2" id="KW-1003">Cell membrane</keyword>
<proteinExistence type="predicted"/>
<dbReference type="Proteomes" id="UP000826709">
    <property type="component" value="Chromosome"/>
</dbReference>
<evidence type="ECO:0000256" key="4">
    <source>
        <dbReference type="ARBA" id="ARBA00022989"/>
    </source>
</evidence>
<feature type="transmembrane region" description="Helical" evidence="6">
    <location>
        <begin position="133"/>
        <end position="153"/>
    </location>
</feature>
<keyword evidence="8" id="KW-1185">Reference proteome</keyword>
<feature type="transmembrane region" description="Helical" evidence="6">
    <location>
        <begin position="159"/>
        <end position="179"/>
    </location>
</feature>
<evidence type="ECO:0000313" key="8">
    <source>
        <dbReference type="Proteomes" id="UP000826709"/>
    </source>
</evidence>
<feature type="transmembrane region" description="Helical" evidence="6">
    <location>
        <begin position="69"/>
        <end position="92"/>
    </location>
</feature>
<feature type="transmembrane region" description="Helical" evidence="6">
    <location>
        <begin position="191"/>
        <end position="211"/>
    </location>
</feature>
<evidence type="ECO:0000313" key="7">
    <source>
        <dbReference type="EMBL" id="QYZ78352.1"/>
    </source>
</evidence>
<evidence type="ECO:0000256" key="1">
    <source>
        <dbReference type="ARBA" id="ARBA00004651"/>
    </source>
</evidence>
<dbReference type="PIRSF" id="PIRSF006324">
    <property type="entry name" value="LeuE"/>
    <property type="match status" value="1"/>
</dbReference>
<organism evidence="7 8">
    <name type="scientific">Methanofollis formosanus</name>
    <dbReference type="NCBI Taxonomy" id="299308"/>
    <lineage>
        <taxon>Archaea</taxon>
        <taxon>Methanobacteriati</taxon>
        <taxon>Methanobacteriota</taxon>
        <taxon>Stenosarchaea group</taxon>
        <taxon>Methanomicrobia</taxon>
        <taxon>Methanomicrobiales</taxon>
        <taxon>Methanomicrobiaceae</taxon>
        <taxon>Methanofollis</taxon>
    </lineage>
</organism>
<evidence type="ECO:0000256" key="6">
    <source>
        <dbReference type="SAM" id="Phobius"/>
    </source>
</evidence>
<dbReference type="PANTHER" id="PTHR30086">
    <property type="entry name" value="ARGININE EXPORTER PROTEIN ARGO"/>
    <property type="match status" value="1"/>
</dbReference>
<evidence type="ECO:0000256" key="2">
    <source>
        <dbReference type="ARBA" id="ARBA00022475"/>
    </source>
</evidence>
<evidence type="ECO:0000256" key="3">
    <source>
        <dbReference type="ARBA" id="ARBA00022692"/>
    </source>
</evidence>